<dbReference type="PANTHER" id="PTHR11592">
    <property type="entry name" value="GLUTATHIONE PEROXIDASE"/>
    <property type="match status" value="1"/>
</dbReference>
<evidence type="ECO:0000313" key="9">
    <source>
        <dbReference type="EMBL" id="KDN43962.1"/>
    </source>
</evidence>
<dbReference type="InterPro" id="IPR036249">
    <property type="entry name" value="Thioredoxin-like_sf"/>
</dbReference>
<dbReference type="GeneID" id="25262512"/>
<dbReference type="PROSITE" id="PS51355">
    <property type="entry name" value="GLUTATHIONE_PEROXID_3"/>
    <property type="match status" value="1"/>
</dbReference>
<evidence type="ECO:0000256" key="4">
    <source>
        <dbReference type="ARBA" id="ARBA00023002"/>
    </source>
</evidence>
<comment type="similarity">
    <text evidence="1 7">Belongs to the glutathione peroxidase family.</text>
</comment>
<keyword evidence="10" id="KW-1185">Reference proteome</keyword>
<evidence type="ECO:0000256" key="3">
    <source>
        <dbReference type="ARBA" id="ARBA00022862"/>
    </source>
</evidence>
<evidence type="ECO:0000256" key="2">
    <source>
        <dbReference type="ARBA" id="ARBA00022559"/>
    </source>
</evidence>
<keyword evidence="4 7" id="KW-0560">Oxidoreductase</keyword>
<dbReference type="PIRSF" id="PIRSF000303">
    <property type="entry name" value="Glutathion_perox"/>
    <property type="match status" value="1"/>
</dbReference>
<gene>
    <name evidence="9" type="ORF">K437DRAFT_225243</name>
</gene>
<dbReference type="PRINTS" id="PR01011">
    <property type="entry name" value="GLUTPROXDASE"/>
</dbReference>
<dbReference type="AlphaFoldDB" id="A0A066VQF5"/>
<dbReference type="InParanoid" id="A0A066VQF5"/>
<feature type="active site" evidence="6">
    <location>
        <position position="42"/>
    </location>
</feature>
<dbReference type="CDD" id="cd00340">
    <property type="entry name" value="GSH_Peroxidase"/>
    <property type="match status" value="1"/>
</dbReference>
<dbReference type="InterPro" id="IPR013766">
    <property type="entry name" value="Thioredoxin_domain"/>
</dbReference>
<dbReference type="GO" id="GO:0034599">
    <property type="term" value="P:cellular response to oxidative stress"/>
    <property type="evidence" value="ECO:0007669"/>
    <property type="project" value="TreeGrafter"/>
</dbReference>
<dbReference type="PANTHER" id="PTHR11592:SF78">
    <property type="entry name" value="GLUTATHIONE PEROXIDASE"/>
    <property type="match status" value="1"/>
</dbReference>
<dbReference type="Gene3D" id="3.40.30.10">
    <property type="entry name" value="Glutaredoxin"/>
    <property type="match status" value="1"/>
</dbReference>
<feature type="domain" description="Thioredoxin" evidence="8">
    <location>
        <begin position="1"/>
        <end position="166"/>
    </location>
</feature>
<dbReference type="STRING" id="1037660.A0A066VQF5"/>
<dbReference type="FunFam" id="3.40.30.10:FF:000010">
    <property type="entry name" value="Glutathione peroxidase"/>
    <property type="match status" value="1"/>
</dbReference>
<dbReference type="SUPFAM" id="SSF52833">
    <property type="entry name" value="Thioredoxin-like"/>
    <property type="match status" value="1"/>
</dbReference>
<evidence type="ECO:0000256" key="6">
    <source>
        <dbReference type="PIRSR" id="PIRSR000303-1"/>
    </source>
</evidence>
<keyword evidence="3" id="KW-0049">Antioxidant</keyword>
<evidence type="ECO:0000256" key="5">
    <source>
        <dbReference type="ARBA" id="ARBA00049091"/>
    </source>
</evidence>
<evidence type="ECO:0000256" key="7">
    <source>
        <dbReference type="RuleBase" id="RU000499"/>
    </source>
</evidence>
<dbReference type="FunCoup" id="A0A066VQF5">
    <property type="interactions" value="85"/>
</dbReference>
<dbReference type="PROSITE" id="PS51352">
    <property type="entry name" value="THIOREDOXIN_2"/>
    <property type="match status" value="1"/>
</dbReference>
<evidence type="ECO:0000259" key="8">
    <source>
        <dbReference type="PROSITE" id="PS51352"/>
    </source>
</evidence>
<dbReference type="RefSeq" id="XP_013242583.1">
    <property type="nucleotide sequence ID" value="XM_013387129.1"/>
</dbReference>
<comment type="catalytic activity">
    <reaction evidence="5">
        <text>a hydroperoxide + [thioredoxin]-dithiol = an alcohol + [thioredoxin]-disulfide + H2O</text>
        <dbReference type="Rhea" id="RHEA:62620"/>
        <dbReference type="Rhea" id="RHEA-COMP:10698"/>
        <dbReference type="Rhea" id="RHEA-COMP:10700"/>
        <dbReference type="ChEBI" id="CHEBI:15377"/>
        <dbReference type="ChEBI" id="CHEBI:29950"/>
        <dbReference type="ChEBI" id="CHEBI:30879"/>
        <dbReference type="ChEBI" id="CHEBI:35924"/>
        <dbReference type="ChEBI" id="CHEBI:50058"/>
        <dbReference type="EC" id="1.11.1.24"/>
    </reaction>
</comment>
<dbReference type="HOGENOM" id="CLU_029507_3_2_1"/>
<dbReference type="Pfam" id="PF00255">
    <property type="entry name" value="GSHPx"/>
    <property type="match status" value="1"/>
</dbReference>
<proteinExistence type="inferred from homology"/>
<dbReference type="OrthoDB" id="446890at2759"/>
<reference evidence="9 10" key="1">
    <citation type="submission" date="2014-05" db="EMBL/GenBank/DDBJ databases">
        <title>Draft genome sequence of a rare smut relative, Tilletiaria anomala UBC 951.</title>
        <authorList>
            <consortium name="DOE Joint Genome Institute"/>
            <person name="Toome M."/>
            <person name="Kuo A."/>
            <person name="Henrissat B."/>
            <person name="Lipzen A."/>
            <person name="Tritt A."/>
            <person name="Yoshinaga Y."/>
            <person name="Zane M."/>
            <person name="Barry K."/>
            <person name="Grigoriev I.V."/>
            <person name="Spatafora J.W."/>
            <person name="Aimea M.C."/>
        </authorList>
    </citation>
    <scope>NUCLEOTIDE SEQUENCE [LARGE SCALE GENOMIC DNA]</scope>
    <source>
        <strain evidence="9 10">UBC 951</strain>
    </source>
</reference>
<dbReference type="Proteomes" id="UP000027361">
    <property type="component" value="Unassembled WGS sequence"/>
</dbReference>
<evidence type="ECO:0000313" key="10">
    <source>
        <dbReference type="Proteomes" id="UP000027361"/>
    </source>
</evidence>
<dbReference type="OMA" id="QCGLTKQ"/>
<sequence length="170" mass="19081">MTGAASPPPSFYDLKAENAKGEIDFNDFKGKVVLVFNSATKCGFTPQLKELQELHEKYSEKGLVLLGFPSNEFGSQNPEDDEEAATFCQRNYGVDFGFAKKSNVNGKDANEVFRWLKRQKKGILGSEFIKWNFTKFLVDKKGDVVERYSPQTTPSSIEPTIVELLEEPSP</sequence>
<name>A0A066VQF5_TILAU</name>
<dbReference type="EMBL" id="JMSN01000056">
    <property type="protein sequence ID" value="KDN43962.1"/>
    <property type="molecule type" value="Genomic_DNA"/>
</dbReference>
<evidence type="ECO:0000256" key="1">
    <source>
        <dbReference type="ARBA" id="ARBA00006926"/>
    </source>
</evidence>
<accession>A0A066VQF5</accession>
<organism evidence="9 10">
    <name type="scientific">Tilletiaria anomala (strain ATCC 24038 / CBS 436.72 / UBC 951)</name>
    <dbReference type="NCBI Taxonomy" id="1037660"/>
    <lineage>
        <taxon>Eukaryota</taxon>
        <taxon>Fungi</taxon>
        <taxon>Dikarya</taxon>
        <taxon>Basidiomycota</taxon>
        <taxon>Ustilaginomycotina</taxon>
        <taxon>Exobasidiomycetes</taxon>
        <taxon>Georgefischeriales</taxon>
        <taxon>Tilletiariaceae</taxon>
        <taxon>Tilletiaria</taxon>
    </lineage>
</organism>
<dbReference type="GO" id="GO:0140824">
    <property type="term" value="F:thioredoxin-dependent peroxiredoxin activity"/>
    <property type="evidence" value="ECO:0007669"/>
    <property type="project" value="UniProtKB-EC"/>
</dbReference>
<comment type="caution">
    <text evidence="9">The sequence shown here is derived from an EMBL/GenBank/DDBJ whole genome shotgun (WGS) entry which is preliminary data.</text>
</comment>
<keyword evidence="2 7" id="KW-0575">Peroxidase</keyword>
<protein>
    <recommendedName>
        <fullName evidence="7">Glutathione peroxidase</fullName>
    </recommendedName>
</protein>
<dbReference type="InterPro" id="IPR000889">
    <property type="entry name" value="Glutathione_peroxidase"/>
</dbReference>